<keyword evidence="2" id="KW-0378">Hydrolase</keyword>
<comment type="similarity">
    <text evidence="4">Belongs to the SIMIBI class G3E GTPase family. ZNG1 subfamily.</text>
</comment>
<evidence type="ECO:0000313" key="9">
    <source>
        <dbReference type="Proteomes" id="UP000216020"/>
    </source>
</evidence>
<evidence type="ECO:0000313" key="8">
    <source>
        <dbReference type="EMBL" id="OZI38512.1"/>
    </source>
</evidence>
<reference evidence="9" key="1">
    <citation type="submission" date="2017-05" db="EMBL/GenBank/DDBJ databases">
        <title>Complete and WGS of Bordetella genogroups.</title>
        <authorList>
            <person name="Spilker T."/>
            <person name="Lipuma J."/>
        </authorList>
    </citation>
    <scope>NUCLEOTIDE SEQUENCE [LARGE SCALE GENOMIC DNA]</scope>
    <source>
        <strain evidence="9">AU16122</strain>
    </source>
</reference>
<dbReference type="InterPro" id="IPR003495">
    <property type="entry name" value="CobW/HypB/UreG_nucleotide-bd"/>
</dbReference>
<protein>
    <recommendedName>
        <fullName evidence="7">CobW C-terminal domain-containing protein</fullName>
    </recommendedName>
</protein>
<dbReference type="PANTHER" id="PTHR13748:SF62">
    <property type="entry name" value="COBW DOMAIN-CONTAINING PROTEIN"/>
    <property type="match status" value="1"/>
</dbReference>
<dbReference type="InterPro" id="IPR051316">
    <property type="entry name" value="Zinc-reg_GTPase_activator"/>
</dbReference>
<dbReference type="InterPro" id="IPR011629">
    <property type="entry name" value="CobW-like_C"/>
</dbReference>
<sequence length="365" mass="37968">MPSPSPTEVRGQARGDAPADKRIGVTVLTGFLGSGKTTLLNRLVRAPRYAGAAVVINEFGSVGMDHHLVRASADTVRVVEGGCLCCLVGGALADTLRDLFMQALRRTIEPFRHVVIETSGLASPAPILFTLRHEHFLAERYAYAGTVAVADARQLAAAAPLPPEMTQQLALADQVVIGKADLASAGEVARARARVAMVNPSALVHVPAPAGELPSALLAEGGYRRGTSAPGEAPAGGSGWLSRYAPVAGSGPAPDGGSYGLVDGGPAHDVAVWTHVYARAPARPSFLLGMSSLQASLGESLLRVKGLVSFADGTGPWAVHGVHRELYPLADLGGWPDEDHRSRLVFIARGMTVEALAARVRAALD</sequence>
<dbReference type="Pfam" id="PF07683">
    <property type="entry name" value="CobW_C"/>
    <property type="match status" value="1"/>
</dbReference>
<comment type="catalytic activity">
    <reaction evidence="6">
        <text>GTP + H2O = GDP + phosphate + H(+)</text>
        <dbReference type="Rhea" id="RHEA:19669"/>
        <dbReference type="ChEBI" id="CHEBI:15377"/>
        <dbReference type="ChEBI" id="CHEBI:15378"/>
        <dbReference type="ChEBI" id="CHEBI:37565"/>
        <dbReference type="ChEBI" id="CHEBI:43474"/>
        <dbReference type="ChEBI" id="CHEBI:58189"/>
    </reaction>
    <physiologicalReaction direction="left-to-right" evidence="6">
        <dbReference type="Rhea" id="RHEA:19670"/>
    </physiologicalReaction>
</comment>
<accession>A0A261SNE3</accession>
<dbReference type="GO" id="GO:0005737">
    <property type="term" value="C:cytoplasm"/>
    <property type="evidence" value="ECO:0007669"/>
    <property type="project" value="TreeGrafter"/>
</dbReference>
<evidence type="ECO:0000256" key="2">
    <source>
        <dbReference type="ARBA" id="ARBA00022801"/>
    </source>
</evidence>
<dbReference type="Pfam" id="PF02492">
    <property type="entry name" value="cobW"/>
    <property type="match status" value="1"/>
</dbReference>
<organism evidence="8 9">
    <name type="scientific">Bordetella genomosp. 10</name>
    <dbReference type="NCBI Taxonomy" id="1416804"/>
    <lineage>
        <taxon>Bacteria</taxon>
        <taxon>Pseudomonadati</taxon>
        <taxon>Pseudomonadota</taxon>
        <taxon>Betaproteobacteria</taxon>
        <taxon>Burkholderiales</taxon>
        <taxon>Alcaligenaceae</taxon>
        <taxon>Bordetella</taxon>
    </lineage>
</organism>
<dbReference type="SUPFAM" id="SSF90002">
    <property type="entry name" value="Hypothetical protein YjiA, C-terminal domain"/>
    <property type="match status" value="1"/>
</dbReference>
<dbReference type="EMBL" id="NEVM01000001">
    <property type="protein sequence ID" value="OZI38512.1"/>
    <property type="molecule type" value="Genomic_DNA"/>
</dbReference>
<dbReference type="PANTHER" id="PTHR13748">
    <property type="entry name" value="COBW-RELATED"/>
    <property type="match status" value="1"/>
</dbReference>
<dbReference type="RefSeq" id="WP_094852608.1">
    <property type="nucleotide sequence ID" value="NZ_NEVM01000001.1"/>
</dbReference>
<dbReference type="GO" id="GO:0016787">
    <property type="term" value="F:hydrolase activity"/>
    <property type="evidence" value="ECO:0007669"/>
    <property type="project" value="UniProtKB-KW"/>
</dbReference>
<feature type="domain" description="CobW C-terminal" evidence="7">
    <location>
        <begin position="270"/>
        <end position="364"/>
    </location>
</feature>
<dbReference type="SMART" id="SM00833">
    <property type="entry name" value="CobW_C"/>
    <property type="match status" value="1"/>
</dbReference>
<proteinExistence type="inferred from homology"/>
<dbReference type="AlphaFoldDB" id="A0A261SNE3"/>
<dbReference type="InterPro" id="IPR036627">
    <property type="entry name" value="CobW-likC_sf"/>
</dbReference>
<dbReference type="GO" id="GO:0000166">
    <property type="term" value="F:nucleotide binding"/>
    <property type="evidence" value="ECO:0007669"/>
    <property type="project" value="UniProtKB-KW"/>
</dbReference>
<evidence type="ECO:0000256" key="1">
    <source>
        <dbReference type="ARBA" id="ARBA00022741"/>
    </source>
</evidence>
<evidence type="ECO:0000256" key="6">
    <source>
        <dbReference type="ARBA" id="ARBA00049117"/>
    </source>
</evidence>
<evidence type="ECO:0000256" key="3">
    <source>
        <dbReference type="ARBA" id="ARBA00023186"/>
    </source>
</evidence>
<dbReference type="Gene3D" id="3.30.1220.10">
    <property type="entry name" value="CobW-like, C-terminal domain"/>
    <property type="match status" value="1"/>
</dbReference>
<comment type="caution">
    <text evidence="8">The sequence shown here is derived from an EMBL/GenBank/DDBJ whole genome shotgun (WGS) entry which is preliminary data.</text>
</comment>
<name>A0A261SNE3_9BORD</name>
<dbReference type="SUPFAM" id="SSF52540">
    <property type="entry name" value="P-loop containing nucleoside triphosphate hydrolases"/>
    <property type="match status" value="1"/>
</dbReference>
<gene>
    <name evidence="8" type="ORF">CAL29_09440</name>
</gene>
<dbReference type="InterPro" id="IPR027417">
    <property type="entry name" value="P-loop_NTPase"/>
</dbReference>
<keyword evidence="9" id="KW-1185">Reference proteome</keyword>
<dbReference type="CDD" id="cd03112">
    <property type="entry name" value="CobW-like"/>
    <property type="match status" value="1"/>
</dbReference>
<dbReference type="Gene3D" id="3.40.50.300">
    <property type="entry name" value="P-loop containing nucleotide triphosphate hydrolases"/>
    <property type="match status" value="1"/>
</dbReference>
<keyword evidence="1" id="KW-0547">Nucleotide-binding</keyword>
<dbReference type="OrthoDB" id="9808822at2"/>
<comment type="function">
    <text evidence="5">Zinc chaperone that directly transfers zinc cofactor to target proteins, thereby activating them. Zinc is transferred from the CXCC motif in the GTPase domain to the zinc binding site in target proteins in a process requiring GTP hydrolysis.</text>
</comment>
<evidence type="ECO:0000256" key="5">
    <source>
        <dbReference type="ARBA" id="ARBA00045658"/>
    </source>
</evidence>
<evidence type="ECO:0000256" key="4">
    <source>
        <dbReference type="ARBA" id="ARBA00034320"/>
    </source>
</evidence>
<keyword evidence="3" id="KW-0143">Chaperone</keyword>
<evidence type="ECO:0000259" key="7">
    <source>
        <dbReference type="SMART" id="SM00833"/>
    </source>
</evidence>
<dbReference type="Proteomes" id="UP000216020">
    <property type="component" value="Unassembled WGS sequence"/>
</dbReference>